<protein>
    <submittedName>
        <fullName evidence="1">Uncharacterized protein</fullName>
    </submittedName>
</protein>
<reference evidence="1" key="2">
    <citation type="journal article" date="2015" name="Fish Shellfish Immunol.">
        <title>Early steps in the European eel (Anguilla anguilla)-Vibrio vulnificus interaction in the gills: Role of the RtxA13 toxin.</title>
        <authorList>
            <person name="Callol A."/>
            <person name="Pajuelo D."/>
            <person name="Ebbesson L."/>
            <person name="Teles M."/>
            <person name="MacKenzie S."/>
            <person name="Amaro C."/>
        </authorList>
    </citation>
    <scope>NUCLEOTIDE SEQUENCE</scope>
</reference>
<dbReference type="AlphaFoldDB" id="A0A0E9TT42"/>
<dbReference type="EMBL" id="GBXM01052502">
    <property type="protein sequence ID" value="JAH56075.1"/>
    <property type="molecule type" value="Transcribed_RNA"/>
</dbReference>
<organism evidence="1">
    <name type="scientific">Anguilla anguilla</name>
    <name type="common">European freshwater eel</name>
    <name type="synonym">Muraena anguilla</name>
    <dbReference type="NCBI Taxonomy" id="7936"/>
    <lineage>
        <taxon>Eukaryota</taxon>
        <taxon>Metazoa</taxon>
        <taxon>Chordata</taxon>
        <taxon>Craniata</taxon>
        <taxon>Vertebrata</taxon>
        <taxon>Euteleostomi</taxon>
        <taxon>Actinopterygii</taxon>
        <taxon>Neopterygii</taxon>
        <taxon>Teleostei</taxon>
        <taxon>Anguilliformes</taxon>
        <taxon>Anguillidae</taxon>
        <taxon>Anguilla</taxon>
    </lineage>
</organism>
<reference evidence="1" key="1">
    <citation type="submission" date="2014-11" db="EMBL/GenBank/DDBJ databases">
        <authorList>
            <person name="Amaro Gonzalez C."/>
        </authorList>
    </citation>
    <scope>NUCLEOTIDE SEQUENCE</scope>
</reference>
<sequence>MLSFDKDPVQYNWHAHCHYL</sequence>
<proteinExistence type="predicted"/>
<evidence type="ECO:0000313" key="1">
    <source>
        <dbReference type="EMBL" id="JAH56075.1"/>
    </source>
</evidence>
<name>A0A0E9TT42_ANGAN</name>
<accession>A0A0E9TT42</accession>